<evidence type="ECO:0000313" key="2">
    <source>
        <dbReference type="Proteomes" id="UP000646523"/>
    </source>
</evidence>
<comment type="caution">
    <text evidence="1">The sequence shown here is derived from an EMBL/GenBank/DDBJ whole genome shotgun (WGS) entry which is preliminary data.</text>
</comment>
<evidence type="ECO:0000313" key="1">
    <source>
        <dbReference type="EMBL" id="GGO71167.1"/>
    </source>
</evidence>
<reference evidence="1" key="1">
    <citation type="journal article" date="2014" name="Int. J. Syst. Evol. Microbiol.">
        <title>Complete genome sequence of Corynebacterium casei LMG S-19264T (=DSM 44701T), isolated from a smear-ripened cheese.</title>
        <authorList>
            <consortium name="US DOE Joint Genome Institute (JGI-PGF)"/>
            <person name="Walter F."/>
            <person name="Albersmeier A."/>
            <person name="Kalinowski J."/>
            <person name="Ruckert C."/>
        </authorList>
    </citation>
    <scope>NUCLEOTIDE SEQUENCE</scope>
    <source>
        <strain evidence="1">CGMCC 4.7368</strain>
    </source>
</reference>
<reference evidence="1" key="2">
    <citation type="submission" date="2020-09" db="EMBL/GenBank/DDBJ databases">
        <authorList>
            <person name="Sun Q."/>
            <person name="Zhou Y."/>
        </authorList>
    </citation>
    <scope>NUCLEOTIDE SEQUENCE</scope>
    <source>
        <strain evidence="1">CGMCC 4.7368</strain>
    </source>
</reference>
<dbReference type="Proteomes" id="UP000646523">
    <property type="component" value="Unassembled WGS sequence"/>
</dbReference>
<dbReference type="EMBL" id="BMNH01000010">
    <property type="protein sequence ID" value="GGO71167.1"/>
    <property type="molecule type" value="Genomic_DNA"/>
</dbReference>
<accession>A0A918DL86</accession>
<gene>
    <name evidence="1" type="ORF">GCM10012289_36260</name>
</gene>
<dbReference type="RefSeq" id="WP_189125295.1">
    <property type="nucleotide sequence ID" value="NZ_BMNH01000010.1"/>
</dbReference>
<protein>
    <submittedName>
        <fullName evidence="1">Uncharacterized protein</fullName>
    </submittedName>
</protein>
<name>A0A918DL86_9ACTN</name>
<keyword evidence="2" id="KW-1185">Reference proteome</keyword>
<organism evidence="1 2">
    <name type="scientific">Nonomuraea cavernae</name>
    <dbReference type="NCBI Taxonomy" id="2045107"/>
    <lineage>
        <taxon>Bacteria</taxon>
        <taxon>Bacillati</taxon>
        <taxon>Actinomycetota</taxon>
        <taxon>Actinomycetes</taxon>
        <taxon>Streptosporangiales</taxon>
        <taxon>Streptosporangiaceae</taxon>
        <taxon>Nonomuraea</taxon>
    </lineage>
</organism>
<sequence length="95" mass="10320">MPFRGDGRAGHWFGRARVRQLVLMALRCNRMTAMTGASAARMCCAQSRCARTRSRIASAPAAEMTLTSYGARVAASRVRVAVAQRQAVLLLPSPR</sequence>
<dbReference type="AlphaFoldDB" id="A0A918DL86"/>
<proteinExistence type="predicted"/>